<keyword evidence="1" id="KW-0732">Signal</keyword>
<feature type="signal peptide" evidence="1">
    <location>
        <begin position="1"/>
        <end position="17"/>
    </location>
</feature>
<evidence type="ECO:0000313" key="2">
    <source>
        <dbReference type="EMBL" id="KDO36777.1"/>
    </source>
</evidence>
<accession>A0A067DCP1</accession>
<name>A0A067DCP1_CITSI</name>
<gene>
    <name evidence="2" type="ORF">CISIN_1g035473mg</name>
</gene>
<evidence type="ECO:0000313" key="3">
    <source>
        <dbReference type="Proteomes" id="UP000027120"/>
    </source>
</evidence>
<dbReference type="Gene3D" id="3.80.10.10">
    <property type="entry name" value="Ribonuclease Inhibitor"/>
    <property type="match status" value="1"/>
</dbReference>
<keyword evidence="3" id="KW-1185">Reference proteome</keyword>
<dbReference type="Proteomes" id="UP000027120">
    <property type="component" value="Unassembled WGS sequence"/>
</dbReference>
<dbReference type="EMBL" id="KK793188">
    <property type="protein sequence ID" value="KDO36777.1"/>
    <property type="molecule type" value="Genomic_DNA"/>
</dbReference>
<organism evidence="2 3">
    <name type="scientific">Citrus sinensis</name>
    <name type="common">Sweet orange</name>
    <name type="synonym">Citrus aurantium var. sinensis</name>
    <dbReference type="NCBI Taxonomy" id="2711"/>
    <lineage>
        <taxon>Eukaryota</taxon>
        <taxon>Viridiplantae</taxon>
        <taxon>Streptophyta</taxon>
        <taxon>Embryophyta</taxon>
        <taxon>Tracheophyta</taxon>
        <taxon>Spermatophyta</taxon>
        <taxon>Magnoliopsida</taxon>
        <taxon>eudicotyledons</taxon>
        <taxon>Gunneridae</taxon>
        <taxon>Pentapetalae</taxon>
        <taxon>rosids</taxon>
        <taxon>malvids</taxon>
        <taxon>Sapindales</taxon>
        <taxon>Rutaceae</taxon>
        <taxon>Aurantioideae</taxon>
        <taxon>Citrus</taxon>
    </lineage>
</organism>
<sequence length="61" mass="6939">MFRYYFLILFFLNCCSDVSNNGLCGTIPVDGPFRSFPMESFENNKLNGPELQGLVPYDFGC</sequence>
<evidence type="ECO:0000256" key="1">
    <source>
        <dbReference type="SAM" id="SignalP"/>
    </source>
</evidence>
<proteinExistence type="predicted"/>
<dbReference type="SMR" id="A0A067DCP1"/>
<dbReference type="AlphaFoldDB" id="A0A067DCP1"/>
<feature type="chain" id="PRO_5001635536" evidence="1">
    <location>
        <begin position="18"/>
        <end position="61"/>
    </location>
</feature>
<reference evidence="2 3" key="1">
    <citation type="submission" date="2014-04" db="EMBL/GenBank/DDBJ databases">
        <authorList>
            <consortium name="International Citrus Genome Consortium"/>
            <person name="Gmitter F."/>
            <person name="Chen C."/>
            <person name="Farmerie W."/>
            <person name="Harkins T."/>
            <person name="Desany B."/>
            <person name="Mohiuddin M."/>
            <person name="Kodira C."/>
            <person name="Borodovsky M."/>
            <person name="Lomsadze A."/>
            <person name="Burns P."/>
            <person name="Jenkins J."/>
            <person name="Prochnik S."/>
            <person name="Shu S."/>
            <person name="Chapman J."/>
            <person name="Pitluck S."/>
            <person name="Schmutz J."/>
            <person name="Rokhsar D."/>
        </authorList>
    </citation>
    <scope>NUCLEOTIDE SEQUENCE</scope>
</reference>
<dbReference type="STRING" id="2711.A0A067DCP1"/>
<protein>
    <submittedName>
        <fullName evidence="2">Uncharacterized protein</fullName>
    </submittedName>
</protein>
<dbReference type="InterPro" id="IPR032675">
    <property type="entry name" value="LRR_dom_sf"/>
</dbReference>